<dbReference type="Gene3D" id="3.40.850.10">
    <property type="entry name" value="Kinesin motor domain"/>
    <property type="match status" value="1"/>
</dbReference>
<evidence type="ECO:0000256" key="4">
    <source>
        <dbReference type="ARBA" id="ARBA00022840"/>
    </source>
</evidence>
<dbReference type="GO" id="GO:0003777">
    <property type="term" value="F:microtubule motor activity"/>
    <property type="evidence" value="ECO:0007669"/>
    <property type="project" value="InterPro"/>
</dbReference>
<dbReference type="InterPro" id="IPR027640">
    <property type="entry name" value="Kinesin-like_fam"/>
</dbReference>
<accession>A0A6P7GVA8</accession>
<protein>
    <submittedName>
        <fullName evidence="9">Kinesin-like protein Nod</fullName>
    </submittedName>
</protein>
<evidence type="ECO:0000256" key="5">
    <source>
        <dbReference type="ARBA" id="ARBA00023054"/>
    </source>
</evidence>
<keyword evidence="2" id="KW-0963">Cytoplasm</keyword>
<evidence type="ECO:0000256" key="2">
    <source>
        <dbReference type="ARBA" id="ARBA00022490"/>
    </source>
</evidence>
<dbReference type="RefSeq" id="XP_028149303.1">
    <property type="nucleotide sequence ID" value="XM_028293502.1"/>
</dbReference>
<proteinExistence type="inferred from homology"/>
<organism evidence="9">
    <name type="scientific">Diabrotica virgifera virgifera</name>
    <name type="common">western corn rootworm</name>
    <dbReference type="NCBI Taxonomy" id="50390"/>
    <lineage>
        <taxon>Eukaryota</taxon>
        <taxon>Metazoa</taxon>
        <taxon>Ecdysozoa</taxon>
        <taxon>Arthropoda</taxon>
        <taxon>Hexapoda</taxon>
        <taxon>Insecta</taxon>
        <taxon>Pterygota</taxon>
        <taxon>Neoptera</taxon>
        <taxon>Endopterygota</taxon>
        <taxon>Coleoptera</taxon>
        <taxon>Polyphaga</taxon>
        <taxon>Cucujiformia</taxon>
        <taxon>Chrysomeloidea</taxon>
        <taxon>Chrysomelidae</taxon>
        <taxon>Galerucinae</taxon>
        <taxon>Diabroticina</taxon>
        <taxon>Diabroticites</taxon>
        <taxon>Diabrotica</taxon>
    </lineage>
</organism>
<dbReference type="FunCoup" id="A0A6P7GVA8">
    <property type="interactions" value="88"/>
</dbReference>
<dbReference type="GO" id="GO:0005524">
    <property type="term" value="F:ATP binding"/>
    <property type="evidence" value="ECO:0007669"/>
    <property type="project" value="UniProtKB-UniRule"/>
</dbReference>
<feature type="binding site" evidence="7">
    <location>
        <begin position="84"/>
        <end position="91"/>
    </location>
    <ligand>
        <name>ATP</name>
        <dbReference type="ChEBI" id="CHEBI:30616"/>
    </ligand>
</feature>
<comment type="subcellular location">
    <subcellularLocation>
        <location evidence="1">Cytoplasm</location>
        <location evidence="1">Cytoskeleton</location>
    </subcellularLocation>
</comment>
<dbReference type="PRINTS" id="PR00380">
    <property type="entry name" value="KINESINHEAVY"/>
</dbReference>
<dbReference type="InterPro" id="IPR010994">
    <property type="entry name" value="RuvA_2-like"/>
</dbReference>
<dbReference type="Pfam" id="PF00225">
    <property type="entry name" value="Kinesin"/>
    <property type="match status" value="1"/>
</dbReference>
<dbReference type="InterPro" id="IPR027417">
    <property type="entry name" value="P-loop_NTPase"/>
</dbReference>
<dbReference type="Gene3D" id="1.10.150.280">
    <property type="entry name" value="AF1531-like domain"/>
    <property type="match status" value="1"/>
</dbReference>
<name>A0A6P7GVA8_DIAVI</name>
<dbReference type="InterPro" id="IPR036961">
    <property type="entry name" value="Kinesin_motor_dom_sf"/>
</dbReference>
<dbReference type="GO" id="GO:0051231">
    <property type="term" value="P:spindle elongation"/>
    <property type="evidence" value="ECO:0007669"/>
    <property type="project" value="TreeGrafter"/>
</dbReference>
<keyword evidence="6" id="KW-0206">Cytoskeleton</keyword>
<dbReference type="AlphaFoldDB" id="A0A6P7GVA8"/>
<evidence type="ECO:0000256" key="7">
    <source>
        <dbReference type="PROSITE-ProRule" id="PRU00283"/>
    </source>
</evidence>
<dbReference type="PROSITE" id="PS50067">
    <property type="entry name" value="KINESIN_MOTOR_2"/>
    <property type="match status" value="1"/>
</dbReference>
<evidence type="ECO:0000313" key="9">
    <source>
        <dbReference type="RefSeq" id="XP_028149303.1"/>
    </source>
</evidence>
<keyword evidence="7" id="KW-0505">Motor protein</keyword>
<dbReference type="SUPFAM" id="SSF52540">
    <property type="entry name" value="P-loop containing nucleoside triphosphate hydrolases"/>
    <property type="match status" value="1"/>
</dbReference>
<dbReference type="GO" id="GO:0005875">
    <property type="term" value="C:microtubule associated complex"/>
    <property type="evidence" value="ECO:0007669"/>
    <property type="project" value="TreeGrafter"/>
</dbReference>
<dbReference type="InterPro" id="IPR001752">
    <property type="entry name" value="Kinesin_motor_dom"/>
</dbReference>
<keyword evidence="4 7" id="KW-0067">ATP-binding</keyword>
<comment type="similarity">
    <text evidence="7">Belongs to the TRAFAC class myosin-kinesin ATPase superfamily. Kinesin family.</text>
</comment>
<keyword evidence="5" id="KW-0175">Coiled coil</keyword>
<keyword evidence="3 7" id="KW-0547">Nucleotide-binding</keyword>
<dbReference type="Pfam" id="PF12836">
    <property type="entry name" value="HHH_3"/>
    <property type="match status" value="1"/>
</dbReference>
<dbReference type="SMART" id="SM00129">
    <property type="entry name" value="KISc"/>
    <property type="match status" value="1"/>
</dbReference>
<dbReference type="PANTHER" id="PTHR47969:SF15">
    <property type="entry name" value="CHROMOSOME-ASSOCIATED KINESIN KIF4A-RELATED"/>
    <property type="match status" value="1"/>
</dbReference>
<dbReference type="InParanoid" id="A0A6P7GVA8"/>
<evidence type="ECO:0000259" key="8">
    <source>
        <dbReference type="PROSITE" id="PS50067"/>
    </source>
</evidence>
<feature type="domain" description="Kinesin motor" evidence="8">
    <location>
        <begin position="7"/>
        <end position="317"/>
    </location>
</feature>
<dbReference type="GO" id="GO:0008017">
    <property type="term" value="F:microtubule binding"/>
    <property type="evidence" value="ECO:0007669"/>
    <property type="project" value="InterPro"/>
</dbReference>
<dbReference type="SUPFAM" id="SSF47781">
    <property type="entry name" value="RuvA domain 2-like"/>
    <property type="match status" value="1"/>
</dbReference>
<dbReference type="GO" id="GO:0007018">
    <property type="term" value="P:microtubule-based movement"/>
    <property type="evidence" value="ECO:0007669"/>
    <property type="project" value="InterPro"/>
</dbReference>
<evidence type="ECO:0000256" key="1">
    <source>
        <dbReference type="ARBA" id="ARBA00004245"/>
    </source>
</evidence>
<dbReference type="CDD" id="cd00106">
    <property type="entry name" value="KISc"/>
    <property type="match status" value="1"/>
</dbReference>
<reference evidence="9" key="1">
    <citation type="submission" date="2025-08" db="UniProtKB">
        <authorList>
            <consortium name="RefSeq"/>
        </authorList>
    </citation>
    <scope>IDENTIFICATION</scope>
</reference>
<evidence type="ECO:0000256" key="3">
    <source>
        <dbReference type="ARBA" id="ARBA00022741"/>
    </source>
</evidence>
<dbReference type="GO" id="GO:0007052">
    <property type="term" value="P:mitotic spindle organization"/>
    <property type="evidence" value="ECO:0007669"/>
    <property type="project" value="TreeGrafter"/>
</dbReference>
<sequence>MESNAEFVNVAIRIKPNKSNSESQCLCIISQEPPVLLLVDRSQTFTFDNIFSEDVSQETVYNKTVKPLVHYVKKGYNSTVFAYGQTGTGKTYTMGTEPNVTDQKNVGLILRTLNQFFEYNDDDDSEVEILLSFIEIYKEKAFDLLQNDTNPLKVKGVKVEGFNKEKVYSLNEAIHFLKMGNKNRHTRGTNQNSQSSRSHAIFTIYCNTKHKDIETSAKLNLVDLAGCESVKKTGTSGSSFQEGININRGLLSIGQVMTALSNNSTFIPYRQSVITSILKDSLNKNNFVSLIACVSPIAEDTTETVQTLEFAQRVKRIKSKPEVNEVISQFRKENPLLFQLKMNTPFKRPLFMNTPKPPKQQKLSIISEPSYSSIITDQSHSPKSLSSSVASSITNTLRSSLDSVSAPQALSPIIRKYMTAMESSLMDKIGSVIQSTLKTESREQVMEKENPRTPGLTWALIKNEVSKIVKSEVAQLTGNEVRATSSPLGDHLDDIRKVLNYDISPLAEPGTVTTEYEFKVPELPAEQKSTSFALSPIENIMPRRSMRLSMRRRSRCSISNNNKSSVVDLEVSIESSLSFREDIKLLEQTLIDNIENSVECSTWKPPVAPRRSMRIRKAVNPLQNKVQGKTKMQLNVLNTPAGKRLLKTTQKDSPHTSHTKGVLHTINYGSSREIGKLQSVGPKTAQHISLFRDIKGKLSTLSDLKQIPGWGPKKFDRFVEQNLLKEELL</sequence>
<dbReference type="PANTHER" id="PTHR47969">
    <property type="entry name" value="CHROMOSOME-ASSOCIATED KINESIN KIF4A-RELATED"/>
    <property type="match status" value="1"/>
</dbReference>
<gene>
    <name evidence="9" type="primary">LOC114342704</name>
</gene>
<evidence type="ECO:0000256" key="6">
    <source>
        <dbReference type="ARBA" id="ARBA00023212"/>
    </source>
</evidence>